<evidence type="ECO:0008006" key="3">
    <source>
        <dbReference type="Google" id="ProtNLM"/>
    </source>
</evidence>
<proteinExistence type="predicted"/>
<reference evidence="2" key="1">
    <citation type="submission" date="2022-10" db="EMBL/GenBank/DDBJ databases">
        <title>Genome assembly of Pristionchus species.</title>
        <authorList>
            <person name="Yoshida K."/>
            <person name="Sommer R.J."/>
        </authorList>
    </citation>
    <scope>NUCLEOTIDE SEQUENCE [LARGE SCALE GENOMIC DNA]</scope>
    <source>
        <strain evidence="2">RS5460</strain>
    </source>
</reference>
<organism evidence="1 2">
    <name type="scientific">Pristionchus mayeri</name>
    <dbReference type="NCBI Taxonomy" id="1317129"/>
    <lineage>
        <taxon>Eukaryota</taxon>
        <taxon>Metazoa</taxon>
        <taxon>Ecdysozoa</taxon>
        <taxon>Nematoda</taxon>
        <taxon>Chromadorea</taxon>
        <taxon>Rhabditida</taxon>
        <taxon>Rhabditina</taxon>
        <taxon>Diplogasteromorpha</taxon>
        <taxon>Diplogasteroidea</taxon>
        <taxon>Neodiplogasteridae</taxon>
        <taxon>Pristionchus</taxon>
    </lineage>
</organism>
<name>A0AAN5D5V1_9BILA</name>
<gene>
    <name evidence="1" type="ORF">PMAYCL1PPCAC_27636</name>
</gene>
<comment type="caution">
    <text evidence="1">The sequence shown here is derived from an EMBL/GenBank/DDBJ whole genome shotgun (WGS) entry which is preliminary data.</text>
</comment>
<dbReference type="Proteomes" id="UP001328107">
    <property type="component" value="Unassembled WGS sequence"/>
</dbReference>
<keyword evidence="2" id="KW-1185">Reference proteome</keyword>
<dbReference type="AlphaFoldDB" id="A0AAN5D5V1"/>
<protein>
    <recommendedName>
        <fullName evidence="3">EB domain-containing protein</fullName>
    </recommendedName>
</protein>
<evidence type="ECO:0000313" key="1">
    <source>
        <dbReference type="EMBL" id="GMR57441.1"/>
    </source>
</evidence>
<feature type="non-terminal residue" evidence="1">
    <location>
        <position position="172"/>
    </location>
</feature>
<evidence type="ECO:0000313" key="2">
    <source>
        <dbReference type="Proteomes" id="UP001328107"/>
    </source>
</evidence>
<feature type="non-terminal residue" evidence="1">
    <location>
        <position position="1"/>
    </location>
</feature>
<sequence>LITLITMLSAVAQCPPNFVMLSTGVQCYTNEYCAALSVGYTCENNVCCSRQQRDNFCQVGQVSINDICFAMVNINEPCAYSQQCIGSCRNPSCHREGSANEKVEELSRGTLLARVRLRVHYSGTVSVLRAIRKHRLQLRNGEDVPWNYPSSPVQGGQFVPVCGHAQLRVLTE</sequence>
<accession>A0AAN5D5V1</accession>
<dbReference type="EMBL" id="BTRK01000006">
    <property type="protein sequence ID" value="GMR57441.1"/>
    <property type="molecule type" value="Genomic_DNA"/>
</dbReference>